<proteinExistence type="inferred from homology"/>
<name>A0A8C4RAM9_EPTBU</name>
<reference evidence="11" key="2">
    <citation type="submission" date="2025-09" db="UniProtKB">
        <authorList>
            <consortium name="Ensembl"/>
        </authorList>
    </citation>
    <scope>IDENTIFICATION</scope>
</reference>
<sequence>MPEAETGETNLRFVKLSGNAIAPTRGSEWAAGFDLYSAEEAEIPSMDRMIVKTDIQISLPVGCYGRIAPRSGLAVKHGLDVGAGVIDADYRGSVNIVLFNFSKKSYSVKKGERIAQLICEKICYPKLQECVSLDNTERGSGGFGSTGKN</sequence>
<dbReference type="InterPro" id="IPR033704">
    <property type="entry name" value="dUTPase_trimeric"/>
</dbReference>
<evidence type="ECO:0000256" key="6">
    <source>
        <dbReference type="ARBA" id="ARBA00023080"/>
    </source>
</evidence>
<evidence type="ECO:0000313" key="12">
    <source>
        <dbReference type="Proteomes" id="UP000694388"/>
    </source>
</evidence>
<feature type="domain" description="dUTPase-like" evidence="10">
    <location>
        <begin position="20"/>
        <end position="147"/>
    </location>
</feature>
<dbReference type="Ensembl" id="ENSEBUT00000027913.1">
    <property type="protein sequence ID" value="ENSEBUP00000027337.1"/>
    <property type="gene ID" value="ENSEBUG00000016754.1"/>
</dbReference>
<dbReference type="CDD" id="cd07557">
    <property type="entry name" value="trimeric_dUTPase"/>
    <property type="match status" value="1"/>
</dbReference>
<comment type="function">
    <text evidence="8">Catalyzes the cleavage of 2'-deoxyuridine 5'-triphosphate (dUTP) into 2'-deoxyuridine 5'-monophosphate (dUMP) and inorganic pyrophosphate and through its action efficiently prevents uracil misincorporation into DNA and at the same time provides dUMP, the substrate for de novo thymidylate biosynthesis. Inhibits peroxisome proliferator-activated receptor (PPAR) activity by binding of its N-terminal to PPAR, preventing the latter's dimerization with retinoid X receptor. Essential for embryonic development.</text>
</comment>
<keyword evidence="12" id="KW-1185">Reference proteome</keyword>
<dbReference type="GO" id="GO:0006226">
    <property type="term" value="P:dUMP biosynthetic process"/>
    <property type="evidence" value="ECO:0007669"/>
    <property type="project" value="UniProtKB-UniRule"/>
</dbReference>
<evidence type="ECO:0000256" key="1">
    <source>
        <dbReference type="ARBA" id="ARBA00001946"/>
    </source>
</evidence>
<dbReference type="InterPro" id="IPR036157">
    <property type="entry name" value="dUTPase-like_sf"/>
</dbReference>
<dbReference type="UniPathway" id="UPA00610">
    <property type="reaction ID" value="UER00666"/>
</dbReference>
<evidence type="ECO:0000256" key="4">
    <source>
        <dbReference type="ARBA" id="ARBA00022801"/>
    </source>
</evidence>
<dbReference type="Pfam" id="PF00692">
    <property type="entry name" value="dUTPase"/>
    <property type="match status" value="1"/>
</dbReference>
<accession>A0A8C4RAM9</accession>
<keyword evidence="4 9" id="KW-0378">Hydrolase</keyword>
<dbReference type="PANTHER" id="PTHR11241">
    <property type="entry name" value="DEOXYURIDINE 5'-TRIPHOSPHATE NUCLEOTIDOHYDROLASE"/>
    <property type="match status" value="1"/>
</dbReference>
<evidence type="ECO:0000256" key="2">
    <source>
        <dbReference type="ARBA" id="ARBA00005142"/>
    </source>
</evidence>
<comment type="pathway">
    <text evidence="2 9">Pyrimidine metabolism; dUMP biosynthesis; dUMP from dCTP (dUTP route): step 2/2.</text>
</comment>
<dbReference type="GO" id="GO:0004170">
    <property type="term" value="F:dUTP diphosphatase activity"/>
    <property type="evidence" value="ECO:0007669"/>
    <property type="project" value="UniProtKB-UniRule"/>
</dbReference>
<dbReference type="GO" id="GO:0046081">
    <property type="term" value="P:dUTP catabolic process"/>
    <property type="evidence" value="ECO:0007669"/>
    <property type="project" value="UniProtKB-UniRule"/>
</dbReference>
<keyword evidence="6 9" id="KW-0546">Nucleotide metabolism</keyword>
<evidence type="ECO:0000256" key="8">
    <source>
        <dbReference type="ARBA" id="ARBA00057946"/>
    </source>
</evidence>
<keyword evidence="5 9" id="KW-0460">Magnesium</keyword>
<dbReference type="FunFam" id="2.70.40.10:FF:000004">
    <property type="entry name" value="Deoxyuridine triphosphatase"/>
    <property type="match status" value="1"/>
</dbReference>
<dbReference type="NCBIfam" id="NF001862">
    <property type="entry name" value="PRK00601.1"/>
    <property type="match status" value="1"/>
</dbReference>
<dbReference type="AlphaFoldDB" id="A0A8C4RAM9"/>
<dbReference type="InterPro" id="IPR029054">
    <property type="entry name" value="dUTPase-like"/>
</dbReference>
<comment type="catalytic activity">
    <reaction evidence="7 9">
        <text>dUTP + H2O = dUMP + diphosphate + H(+)</text>
        <dbReference type="Rhea" id="RHEA:10248"/>
        <dbReference type="ChEBI" id="CHEBI:15377"/>
        <dbReference type="ChEBI" id="CHEBI:15378"/>
        <dbReference type="ChEBI" id="CHEBI:33019"/>
        <dbReference type="ChEBI" id="CHEBI:61555"/>
        <dbReference type="ChEBI" id="CHEBI:246422"/>
        <dbReference type="EC" id="3.6.1.23"/>
    </reaction>
</comment>
<dbReference type="InterPro" id="IPR008181">
    <property type="entry name" value="dUTPase"/>
</dbReference>
<dbReference type="OMA" id="RSGMGHK"/>
<evidence type="ECO:0000256" key="9">
    <source>
        <dbReference type="RuleBase" id="RU367024"/>
    </source>
</evidence>
<dbReference type="SUPFAM" id="SSF51283">
    <property type="entry name" value="dUTPase-like"/>
    <property type="match status" value="1"/>
</dbReference>
<evidence type="ECO:0000259" key="10">
    <source>
        <dbReference type="Pfam" id="PF00692"/>
    </source>
</evidence>
<keyword evidence="9" id="KW-0479">Metal-binding</keyword>
<comment type="cofactor">
    <cofactor evidence="1 9">
        <name>Mg(2+)</name>
        <dbReference type="ChEBI" id="CHEBI:18420"/>
    </cofactor>
</comment>
<evidence type="ECO:0000256" key="7">
    <source>
        <dbReference type="ARBA" id="ARBA00047686"/>
    </source>
</evidence>
<comment type="function">
    <text evidence="9">Involved in nucleotide metabolism via production of dUMP, the immediate precursor of thymidine nucleotides, and decreases the intracellular concentration of dUTP so that uracil cannot be incorporated into DNA.</text>
</comment>
<dbReference type="GeneTree" id="ENSGT00390000018390"/>
<comment type="similarity">
    <text evidence="3 9">Belongs to the dUTPase family.</text>
</comment>
<dbReference type="Proteomes" id="UP000694388">
    <property type="component" value="Unplaced"/>
</dbReference>
<protein>
    <recommendedName>
        <fullName evidence="9">Deoxyuridine 5'-triphosphate nucleotidohydrolase</fullName>
        <shortName evidence="9">dUTPase</shortName>
        <ecNumber evidence="9">3.6.1.23</ecNumber>
    </recommendedName>
    <alternativeName>
        <fullName evidence="9">dUTP pyrophosphatase</fullName>
    </alternativeName>
</protein>
<dbReference type="EC" id="3.6.1.23" evidence="9"/>
<dbReference type="GO" id="GO:0000287">
    <property type="term" value="F:magnesium ion binding"/>
    <property type="evidence" value="ECO:0007669"/>
    <property type="project" value="UniProtKB-UniRule"/>
</dbReference>
<evidence type="ECO:0000256" key="3">
    <source>
        <dbReference type="ARBA" id="ARBA00006581"/>
    </source>
</evidence>
<evidence type="ECO:0000313" key="11">
    <source>
        <dbReference type="Ensembl" id="ENSEBUP00000027337.1"/>
    </source>
</evidence>
<reference evidence="11" key="1">
    <citation type="submission" date="2025-08" db="UniProtKB">
        <authorList>
            <consortium name="Ensembl"/>
        </authorList>
    </citation>
    <scope>IDENTIFICATION</scope>
</reference>
<dbReference type="NCBIfam" id="TIGR00576">
    <property type="entry name" value="dut"/>
    <property type="match status" value="1"/>
</dbReference>
<evidence type="ECO:0000256" key="5">
    <source>
        <dbReference type="ARBA" id="ARBA00022842"/>
    </source>
</evidence>
<organism evidence="11 12">
    <name type="scientific">Eptatretus burgeri</name>
    <name type="common">Inshore hagfish</name>
    <dbReference type="NCBI Taxonomy" id="7764"/>
    <lineage>
        <taxon>Eukaryota</taxon>
        <taxon>Metazoa</taxon>
        <taxon>Chordata</taxon>
        <taxon>Craniata</taxon>
        <taxon>Vertebrata</taxon>
        <taxon>Cyclostomata</taxon>
        <taxon>Myxini</taxon>
        <taxon>Myxiniformes</taxon>
        <taxon>Myxinidae</taxon>
        <taxon>Eptatretinae</taxon>
        <taxon>Eptatretus</taxon>
    </lineage>
</organism>
<dbReference type="Gene3D" id="2.70.40.10">
    <property type="match status" value="1"/>
</dbReference>
<dbReference type="PANTHER" id="PTHR11241:SF0">
    <property type="entry name" value="DEOXYURIDINE 5'-TRIPHOSPHATE NUCLEOTIDOHYDROLASE"/>
    <property type="match status" value="1"/>
</dbReference>